<feature type="transmembrane region" description="Helical" evidence="1">
    <location>
        <begin position="37"/>
        <end position="56"/>
    </location>
</feature>
<keyword evidence="1" id="KW-0472">Membrane</keyword>
<evidence type="ECO:0000313" key="2">
    <source>
        <dbReference type="EMBL" id="SQC45300.1"/>
    </source>
</evidence>
<dbReference type="InterPro" id="IPR036259">
    <property type="entry name" value="MFS_trans_sf"/>
</dbReference>
<accession>A0A2X3HBK8</accession>
<keyword evidence="1" id="KW-0812">Transmembrane</keyword>
<organism evidence="2 3">
    <name type="scientific">Klebsiella pneumoniae</name>
    <dbReference type="NCBI Taxonomy" id="573"/>
    <lineage>
        <taxon>Bacteria</taxon>
        <taxon>Pseudomonadati</taxon>
        <taxon>Pseudomonadota</taxon>
        <taxon>Gammaproteobacteria</taxon>
        <taxon>Enterobacterales</taxon>
        <taxon>Enterobacteriaceae</taxon>
        <taxon>Klebsiella/Raoultella group</taxon>
        <taxon>Klebsiella</taxon>
        <taxon>Klebsiella pneumoniae complex</taxon>
    </lineage>
</organism>
<evidence type="ECO:0000256" key="1">
    <source>
        <dbReference type="SAM" id="Phobius"/>
    </source>
</evidence>
<reference evidence="2 3" key="1">
    <citation type="submission" date="2018-06" db="EMBL/GenBank/DDBJ databases">
        <authorList>
            <consortium name="Pathogen Informatics"/>
            <person name="Doyle S."/>
        </authorList>
    </citation>
    <scope>NUCLEOTIDE SEQUENCE [LARGE SCALE GENOMIC DNA]</scope>
    <source>
        <strain evidence="2 3">NCTC13465</strain>
    </source>
</reference>
<name>A0A2X3HBK8_KLEPN</name>
<dbReference type="EMBL" id="UAWQ01000018">
    <property type="protein sequence ID" value="SQC45300.1"/>
    <property type="molecule type" value="Genomic_DNA"/>
</dbReference>
<gene>
    <name evidence="2" type="primary">dgoT_2</name>
    <name evidence="2" type="ORF">NCTC13465_03849</name>
</gene>
<sequence>MICIFNIAFLAYLWGINGWLPGYLIKGKGIHLEHAGWLSSMPFIAMLLGEIIGAWLSDRVDRRAAACFISLAGAGIGLGGSDAFHHAAAGNRGDEL</sequence>
<dbReference type="Gene3D" id="1.20.1250.20">
    <property type="entry name" value="MFS general substrate transporter like domains"/>
    <property type="match status" value="1"/>
</dbReference>
<protein>
    <submittedName>
        <fullName evidence="2">MFS transporter permease</fullName>
    </submittedName>
</protein>
<dbReference type="SUPFAM" id="SSF103473">
    <property type="entry name" value="MFS general substrate transporter"/>
    <property type="match status" value="1"/>
</dbReference>
<keyword evidence="1" id="KW-1133">Transmembrane helix</keyword>
<dbReference type="AlphaFoldDB" id="A0A2X3HBK8"/>
<dbReference type="Proteomes" id="UP000251721">
    <property type="component" value="Unassembled WGS sequence"/>
</dbReference>
<feature type="transmembrane region" description="Helical" evidence="1">
    <location>
        <begin position="7"/>
        <end position="25"/>
    </location>
</feature>
<proteinExistence type="predicted"/>
<evidence type="ECO:0000313" key="3">
    <source>
        <dbReference type="Proteomes" id="UP000251721"/>
    </source>
</evidence>